<sequence>MKTGVRLVDGARELILHPSRHILPQSLQVSSPAIRDVSESRVDDDGERDTTLLFGSRAVSLDVVVLKDEIFECEQVIDQMKSFLHPRSRPYLYVTDTGWAQERRIRLRVDQWSEPYTGYVASQAREVQLQWRAPDGVWEAAELTTLPEISADVPTTVGLTFPITFPITWDATTSTGASEVSNLGSVPSHFIARLYGPCSGPRLINETTGEQIVFTEALTLGAGEYVEIDTRDRTAYLLSMSTASRLNYLDFATTSWWRIEPGDQLIRYAPLSAAGGAVAAIEYRSTWL</sequence>
<evidence type="ECO:0000313" key="2">
    <source>
        <dbReference type="EMBL" id="MBG6089897.1"/>
    </source>
</evidence>
<evidence type="ECO:0000259" key="1">
    <source>
        <dbReference type="Pfam" id="PF22768"/>
    </source>
</evidence>
<dbReference type="Proteomes" id="UP000614047">
    <property type="component" value="Unassembled WGS sequence"/>
</dbReference>
<accession>A0A931GK42</accession>
<dbReference type="RefSeq" id="WP_197012438.1">
    <property type="nucleotide sequence ID" value="NZ_BAABES010000010.1"/>
</dbReference>
<feature type="domain" description="Siphovirus-type tail component C-terminal" evidence="1">
    <location>
        <begin position="192"/>
        <end position="287"/>
    </location>
</feature>
<comment type="caution">
    <text evidence="2">The sequence shown here is derived from an EMBL/GenBank/DDBJ whole genome shotgun (WGS) entry which is preliminary data.</text>
</comment>
<organism evidence="2 3">
    <name type="scientific">Actinomadura viridis</name>
    <dbReference type="NCBI Taxonomy" id="58110"/>
    <lineage>
        <taxon>Bacteria</taxon>
        <taxon>Bacillati</taxon>
        <taxon>Actinomycetota</taxon>
        <taxon>Actinomycetes</taxon>
        <taxon>Streptosporangiales</taxon>
        <taxon>Thermomonosporaceae</taxon>
        <taxon>Actinomadura</taxon>
    </lineage>
</organism>
<protein>
    <recommendedName>
        <fullName evidence="1">Siphovirus-type tail component C-terminal domain-containing protein</fullName>
    </recommendedName>
</protein>
<evidence type="ECO:0000313" key="3">
    <source>
        <dbReference type="Proteomes" id="UP000614047"/>
    </source>
</evidence>
<dbReference type="Pfam" id="PF22768">
    <property type="entry name" value="SPP1_Dit"/>
    <property type="match status" value="1"/>
</dbReference>
<dbReference type="InterPro" id="IPR054738">
    <property type="entry name" value="Siphovirus-type_tail_C"/>
</dbReference>
<reference evidence="2" key="1">
    <citation type="submission" date="2020-11" db="EMBL/GenBank/DDBJ databases">
        <title>Sequencing the genomes of 1000 actinobacteria strains.</title>
        <authorList>
            <person name="Klenk H.-P."/>
        </authorList>
    </citation>
    <scope>NUCLEOTIDE SEQUENCE</scope>
    <source>
        <strain evidence="2">DSM 43175</strain>
    </source>
</reference>
<dbReference type="AlphaFoldDB" id="A0A931GK42"/>
<keyword evidence="3" id="KW-1185">Reference proteome</keyword>
<gene>
    <name evidence="2" type="ORF">IW256_004010</name>
</gene>
<dbReference type="EMBL" id="JADOUA010000001">
    <property type="protein sequence ID" value="MBG6089897.1"/>
    <property type="molecule type" value="Genomic_DNA"/>
</dbReference>
<name>A0A931GK42_9ACTN</name>
<proteinExistence type="predicted"/>